<sequence>MYCSIGKEKLEHRPTSILFNICLLLKNLSPTSGQIFRCSYAAVKFTTWQRFEVQTWTRPTQSRVPYHTFDTRGCSVDRLGCNKEVCLKPA</sequence>
<protein>
    <submittedName>
        <fullName evidence="1">Uncharacterized protein</fullName>
    </submittedName>
</protein>
<organism evidence="1 2">
    <name type="scientific">Nyssa sinensis</name>
    <dbReference type="NCBI Taxonomy" id="561372"/>
    <lineage>
        <taxon>Eukaryota</taxon>
        <taxon>Viridiplantae</taxon>
        <taxon>Streptophyta</taxon>
        <taxon>Embryophyta</taxon>
        <taxon>Tracheophyta</taxon>
        <taxon>Spermatophyta</taxon>
        <taxon>Magnoliopsida</taxon>
        <taxon>eudicotyledons</taxon>
        <taxon>Gunneridae</taxon>
        <taxon>Pentapetalae</taxon>
        <taxon>asterids</taxon>
        <taxon>Cornales</taxon>
        <taxon>Nyssaceae</taxon>
        <taxon>Nyssa</taxon>
    </lineage>
</organism>
<gene>
    <name evidence="1" type="ORF">F0562_003523</name>
</gene>
<evidence type="ECO:0000313" key="1">
    <source>
        <dbReference type="EMBL" id="KAA8547094.1"/>
    </source>
</evidence>
<keyword evidence="2" id="KW-1185">Reference proteome</keyword>
<dbReference type="Proteomes" id="UP000325577">
    <property type="component" value="Linkage Group LG1"/>
</dbReference>
<accession>A0A5J5BWR4</accession>
<dbReference type="AlphaFoldDB" id="A0A5J5BWR4"/>
<reference evidence="1 2" key="1">
    <citation type="submission" date="2019-09" db="EMBL/GenBank/DDBJ databases">
        <title>A chromosome-level genome assembly of the Chinese tupelo Nyssa sinensis.</title>
        <authorList>
            <person name="Yang X."/>
            <person name="Kang M."/>
            <person name="Yang Y."/>
            <person name="Xiong H."/>
            <person name="Wang M."/>
            <person name="Zhang Z."/>
            <person name="Wang Z."/>
            <person name="Wu H."/>
            <person name="Ma T."/>
            <person name="Liu J."/>
            <person name="Xi Z."/>
        </authorList>
    </citation>
    <scope>NUCLEOTIDE SEQUENCE [LARGE SCALE GENOMIC DNA]</scope>
    <source>
        <strain evidence="1">J267</strain>
        <tissue evidence="1">Leaf</tissue>
    </source>
</reference>
<evidence type="ECO:0000313" key="2">
    <source>
        <dbReference type="Proteomes" id="UP000325577"/>
    </source>
</evidence>
<name>A0A5J5BWR4_9ASTE</name>
<proteinExistence type="predicted"/>
<dbReference type="EMBL" id="CM018032">
    <property type="protein sequence ID" value="KAA8547094.1"/>
    <property type="molecule type" value="Genomic_DNA"/>
</dbReference>